<feature type="compositionally biased region" description="Low complexity" evidence="1">
    <location>
        <begin position="934"/>
        <end position="956"/>
    </location>
</feature>
<feature type="region of interest" description="Disordered" evidence="1">
    <location>
        <begin position="679"/>
        <end position="1001"/>
    </location>
</feature>
<gene>
    <name evidence="2" type="ORF">AALO_G00209820</name>
</gene>
<protein>
    <recommendedName>
        <fullName evidence="4">RNA-binding protein 33</fullName>
    </recommendedName>
</protein>
<feature type="region of interest" description="Disordered" evidence="1">
    <location>
        <begin position="549"/>
        <end position="667"/>
    </location>
</feature>
<dbReference type="InterPro" id="IPR039878">
    <property type="entry name" value="RBM33"/>
</dbReference>
<keyword evidence="3" id="KW-1185">Reference proteome</keyword>
<feature type="compositionally biased region" description="Low complexity" evidence="1">
    <location>
        <begin position="704"/>
        <end position="753"/>
    </location>
</feature>
<dbReference type="PANTHER" id="PTHR22014">
    <property type="entry name" value="RNA-BINDING PROTEIN 33"/>
    <property type="match status" value="1"/>
</dbReference>
<feature type="compositionally biased region" description="Low complexity" evidence="1">
    <location>
        <begin position="368"/>
        <end position="380"/>
    </location>
</feature>
<feature type="compositionally biased region" description="Acidic residues" evidence="1">
    <location>
        <begin position="53"/>
        <end position="70"/>
    </location>
</feature>
<feature type="compositionally biased region" description="Gly residues" evidence="1">
    <location>
        <begin position="381"/>
        <end position="391"/>
    </location>
</feature>
<feature type="compositionally biased region" description="Gly residues" evidence="1">
    <location>
        <begin position="100"/>
        <end position="114"/>
    </location>
</feature>
<proteinExistence type="predicted"/>
<name>A0AAV6G478_9TELE</name>
<feature type="compositionally biased region" description="Basic and acidic residues" evidence="1">
    <location>
        <begin position="893"/>
        <end position="930"/>
    </location>
</feature>
<dbReference type="Proteomes" id="UP000823561">
    <property type="component" value="Chromosome 16"/>
</dbReference>
<accession>A0AAV6G478</accession>
<feature type="compositionally biased region" description="Low complexity" evidence="1">
    <location>
        <begin position="478"/>
        <end position="501"/>
    </location>
</feature>
<feature type="compositionally biased region" description="Acidic residues" evidence="1">
    <location>
        <begin position="178"/>
        <end position="238"/>
    </location>
</feature>
<feature type="compositionally biased region" description="Low complexity" evidence="1">
    <location>
        <begin position="798"/>
        <end position="825"/>
    </location>
</feature>
<reference evidence="2" key="1">
    <citation type="submission" date="2020-10" db="EMBL/GenBank/DDBJ databases">
        <title>Chromosome-scale genome assembly of the Allis shad, Alosa alosa.</title>
        <authorList>
            <person name="Margot Z."/>
            <person name="Christophe K."/>
            <person name="Cabau C."/>
            <person name="Louis A."/>
            <person name="Berthelot C."/>
            <person name="Parey E."/>
            <person name="Roest Crollius H."/>
            <person name="Montfort J."/>
            <person name="Robinson-Rechavi M."/>
            <person name="Bucao C."/>
            <person name="Bouchez O."/>
            <person name="Gislard M."/>
            <person name="Lluch J."/>
            <person name="Milhes M."/>
            <person name="Lampietro C."/>
            <person name="Lopez Roques C."/>
            <person name="Donnadieu C."/>
            <person name="Braasch I."/>
            <person name="Desvignes T."/>
            <person name="Postlethwait J."/>
            <person name="Bobe J."/>
            <person name="Guiguen Y."/>
        </authorList>
    </citation>
    <scope>NUCLEOTIDE SEQUENCE</scope>
    <source>
        <strain evidence="2">M-15738</strain>
        <tissue evidence="2">Blood</tissue>
    </source>
</reference>
<feature type="region of interest" description="Disordered" evidence="1">
    <location>
        <begin position="367"/>
        <end position="391"/>
    </location>
</feature>
<feature type="region of interest" description="Disordered" evidence="1">
    <location>
        <begin position="478"/>
        <end position="506"/>
    </location>
</feature>
<feature type="compositionally biased region" description="Basic and acidic residues" evidence="1">
    <location>
        <begin position="239"/>
        <end position="252"/>
    </location>
</feature>
<evidence type="ECO:0008006" key="4">
    <source>
        <dbReference type="Google" id="ProtNLM"/>
    </source>
</evidence>
<organism evidence="2 3">
    <name type="scientific">Alosa alosa</name>
    <name type="common">allis shad</name>
    <dbReference type="NCBI Taxonomy" id="278164"/>
    <lineage>
        <taxon>Eukaryota</taxon>
        <taxon>Metazoa</taxon>
        <taxon>Chordata</taxon>
        <taxon>Craniata</taxon>
        <taxon>Vertebrata</taxon>
        <taxon>Euteleostomi</taxon>
        <taxon>Actinopterygii</taxon>
        <taxon>Neopterygii</taxon>
        <taxon>Teleostei</taxon>
        <taxon>Clupei</taxon>
        <taxon>Clupeiformes</taxon>
        <taxon>Clupeoidei</taxon>
        <taxon>Clupeidae</taxon>
        <taxon>Alosa</taxon>
    </lineage>
</organism>
<comment type="caution">
    <text evidence="2">The sequence shown here is derived from an EMBL/GenBank/DDBJ whole genome shotgun (WGS) entry which is preliminary data.</text>
</comment>
<feature type="compositionally biased region" description="Polar residues" evidence="1">
    <location>
        <begin position="654"/>
        <end position="666"/>
    </location>
</feature>
<dbReference type="PANTHER" id="PTHR22014:SF2">
    <property type="entry name" value="RNA-BINDING PROTEIN 33"/>
    <property type="match status" value="1"/>
</dbReference>
<feature type="compositionally biased region" description="Polar residues" evidence="1">
    <location>
        <begin position="72"/>
        <end position="91"/>
    </location>
</feature>
<feature type="region of interest" description="Disordered" evidence="1">
    <location>
        <begin position="277"/>
        <end position="310"/>
    </location>
</feature>
<evidence type="ECO:0000256" key="1">
    <source>
        <dbReference type="SAM" id="MobiDB-lite"/>
    </source>
</evidence>
<feature type="region of interest" description="Disordered" evidence="1">
    <location>
        <begin position="1"/>
        <end position="252"/>
    </location>
</feature>
<feature type="compositionally biased region" description="Pro residues" evidence="1">
    <location>
        <begin position="876"/>
        <end position="885"/>
    </location>
</feature>
<sequence>MAAHAGDDNFDEYDKPGAERSRRRRGEDDDLDSDLEEDLLEEDWTNKKNPSELSDEELNDDLLQSDEDEGNVSGQGASVSLNATLGLSSTFDAEERSYGGNAGEGVGYGEGEQGYAGDYEGNEGGMDYSSEQAGGDGAYLDEVLDLQIDEPLDDEFQVDDYSAGYGEQGMAEQRDQQEEAVDEQEAEAGQAQEEEEPEQEPEQDDSQAFDGDEAENEPEQEEEEVKEESDEEDDDDEESGRLRFKTERKDATVVRLSDAARKRRNIPETLELSEEAKANLREMEERERQRKFGGRGRGFRGGPGGRGMGMGMGGRGMSMGGRGGRGGFPNFGMGDFGGGRGGRMNDQRPPLMHLGMQNRMPLPHLLLQQQQQQQQQRQSGPRGGPGGGPGVAGGSWTWASLWCSSPCSHCCPPTCPSARPCAPTWTPRNAYSAPRGPPTRSSYRRSINISTITNSSSSSISISSSSSILSSTLSSTIHRSSSTTNSSSSSSPRTSTSTPTSEGPPPHLCKCPWCLRLRTNPDLRWVPRDFHPPFHSFTVFCSSIETGHPSSTSPGVWAAPRDPGPPEPWRGPPPPHQDREPFFLGEPRFPGQHLFDQPNPSQLMNNNNAHPIPGQGPLSFPQPESHPPGKNLPHPKQPPDLRVRPFLGNRQAFPPQQQGPIFNSQHMPFGLQVRPRGLMGQPQLLDSPLSHQPLHQQQHHRQDQGPPHQHQGPPQQHQHQQHPGDPLPLMHLGQQGFRQQQQQMQHMHGGPRQMQHRPQNPQQGNAHSRPRMSPPSPMQQMQALSQRNSNLRELPIAQGNFGNNNNNNSQSPNRGGHQQQRPMGRGMQGLGGHQGPNGQNARGGLGGRGLGPGRGQGMGRGQPVPERTVVSKTPAETPPAPPPQVDPDEDEETRQYRLKLEEQKRLREKILKQKEERRQMQAGMRKRELLQRISAPQNQTPNQPNQPPAAAAAAETPTPPTSPHASGSTADPRPPCQRSPADPALHPHRAPAQRQDPPADG</sequence>
<feature type="compositionally biased region" description="Polar residues" evidence="1">
    <location>
        <begin position="598"/>
        <end position="609"/>
    </location>
</feature>
<feature type="compositionally biased region" description="Gly residues" evidence="1">
    <location>
        <begin position="299"/>
        <end position="310"/>
    </location>
</feature>
<evidence type="ECO:0000313" key="3">
    <source>
        <dbReference type="Proteomes" id="UP000823561"/>
    </source>
</evidence>
<feature type="compositionally biased region" description="Gly residues" evidence="1">
    <location>
        <begin position="826"/>
        <end position="860"/>
    </location>
</feature>
<feature type="compositionally biased region" description="Basic and acidic residues" evidence="1">
    <location>
        <begin position="277"/>
        <end position="290"/>
    </location>
</feature>
<feature type="compositionally biased region" description="Pro residues" evidence="1">
    <location>
        <begin position="562"/>
        <end position="575"/>
    </location>
</feature>
<feature type="compositionally biased region" description="Polar residues" evidence="1">
    <location>
        <begin position="757"/>
        <end position="766"/>
    </location>
</feature>
<evidence type="ECO:0000313" key="2">
    <source>
        <dbReference type="EMBL" id="KAG5268237.1"/>
    </source>
</evidence>
<dbReference type="EMBL" id="JADWDJ010000016">
    <property type="protein sequence ID" value="KAG5268237.1"/>
    <property type="molecule type" value="Genomic_DNA"/>
</dbReference>
<dbReference type="AlphaFoldDB" id="A0AAV6G478"/>
<feature type="compositionally biased region" description="Acidic residues" evidence="1">
    <location>
        <begin position="142"/>
        <end position="158"/>
    </location>
</feature>
<dbReference type="GO" id="GO:0003723">
    <property type="term" value="F:RNA binding"/>
    <property type="evidence" value="ECO:0007669"/>
    <property type="project" value="TreeGrafter"/>
</dbReference>
<feature type="compositionally biased region" description="Acidic residues" evidence="1">
    <location>
        <begin position="28"/>
        <end position="43"/>
    </location>
</feature>